<feature type="chain" id="PRO_5015544653" evidence="3">
    <location>
        <begin position="26"/>
        <end position="333"/>
    </location>
</feature>
<proteinExistence type="predicted"/>
<reference evidence="4 5" key="1">
    <citation type="submission" date="2018-04" db="EMBL/GenBank/DDBJ databases">
        <title>The genome of golden apple snail Pomacea canaliculata provides insight into stress tolerance and invasive adaptation.</title>
        <authorList>
            <person name="Liu C."/>
            <person name="Liu B."/>
            <person name="Ren Y."/>
            <person name="Zhang Y."/>
            <person name="Wang H."/>
            <person name="Li S."/>
            <person name="Jiang F."/>
            <person name="Yin L."/>
            <person name="Zhang G."/>
            <person name="Qian W."/>
            <person name="Fan W."/>
        </authorList>
    </citation>
    <scope>NUCLEOTIDE SEQUENCE [LARGE SCALE GENOMIC DNA]</scope>
    <source>
        <strain evidence="4">SZHN2017</strain>
        <tissue evidence="4">Muscle</tissue>
    </source>
</reference>
<keyword evidence="3" id="KW-0732">Signal</keyword>
<evidence type="ECO:0000313" key="4">
    <source>
        <dbReference type="EMBL" id="PVD28086.1"/>
    </source>
</evidence>
<evidence type="ECO:0000313" key="5">
    <source>
        <dbReference type="Proteomes" id="UP000245119"/>
    </source>
</evidence>
<dbReference type="EMBL" id="PZQS01000006">
    <property type="protein sequence ID" value="PVD28086.1"/>
    <property type="molecule type" value="Genomic_DNA"/>
</dbReference>
<name>A0A2T7P3V0_POMCA</name>
<keyword evidence="2" id="KW-0812">Transmembrane</keyword>
<feature type="signal peptide" evidence="3">
    <location>
        <begin position="1"/>
        <end position="25"/>
    </location>
</feature>
<keyword evidence="5" id="KW-1185">Reference proteome</keyword>
<organism evidence="4 5">
    <name type="scientific">Pomacea canaliculata</name>
    <name type="common">Golden apple snail</name>
    <dbReference type="NCBI Taxonomy" id="400727"/>
    <lineage>
        <taxon>Eukaryota</taxon>
        <taxon>Metazoa</taxon>
        <taxon>Spiralia</taxon>
        <taxon>Lophotrochozoa</taxon>
        <taxon>Mollusca</taxon>
        <taxon>Gastropoda</taxon>
        <taxon>Caenogastropoda</taxon>
        <taxon>Architaenioglossa</taxon>
        <taxon>Ampullarioidea</taxon>
        <taxon>Ampullariidae</taxon>
        <taxon>Pomacea</taxon>
    </lineage>
</organism>
<keyword evidence="2" id="KW-0472">Membrane</keyword>
<feature type="transmembrane region" description="Helical" evidence="2">
    <location>
        <begin position="122"/>
        <end position="144"/>
    </location>
</feature>
<comment type="caution">
    <text evidence="4">The sequence shown here is derived from an EMBL/GenBank/DDBJ whole genome shotgun (WGS) entry which is preliminary data.</text>
</comment>
<dbReference type="Proteomes" id="UP000245119">
    <property type="component" value="Linkage Group LG6"/>
</dbReference>
<evidence type="ECO:0000256" key="2">
    <source>
        <dbReference type="SAM" id="Phobius"/>
    </source>
</evidence>
<dbReference type="AlphaFoldDB" id="A0A2T7P3V0"/>
<keyword evidence="2" id="KW-1133">Transmembrane helix</keyword>
<feature type="compositionally biased region" description="Low complexity" evidence="1">
    <location>
        <begin position="305"/>
        <end position="333"/>
    </location>
</feature>
<evidence type="ECO:0000256" key="1">
    <source>
        <dbReference type="SAM" id="MobiDB-lite"/>
    </source>
</evidence>
<feature type="region of interest" description="Disordered" evidence="1">
    <location>
        <begin position="280"/>
        <end position="333"/>
    </location>
</feature>
<sequence length="333" mass="35555">MCRLVPTNLTMKVVLCLLLVALVHAAPKDQQKRLFLEDLDVLVCSILSTFSHATKLLHLSNQITSARPNTDQNLVGQLAHQLGDEPTEQTCEAACHGILMGETGLLHEACPLVCRSRVRRGVQIAVCLHIIIVMKFAVVLLLLLPLALAAPEKRFFVDSLLGLFDLDQLKAIVGKLAHQLGAEPTEQACEAVCHGVIAGETSLLHQGCPLVCRSSLYNPHEGDHRCGAVNQGTELHVSCTQVADDNMVAVEENGVSCASFTHAAWYGFSSLQCRRPCSEQTSSITGKTTPHGPAARRWEEGGGPPSCSRSQGSRTSSPSSTSSTPNGSSGHGA</sequence>
<dbReference type="OrthoDB" id="6114307at2759"/>
<gene>
    <name evidence="4" type="ORF">C0Q70_10667</name>
</gene>
<protein>
    <submittedName>
        <fullName evidence="4">Uncharacterized protein</fullName>
    </submittedName>
</protein>
<evidence type="ECO:0000256" key="3">
    <source>
        <dbReference type="SAM" id="SignalP"/>
    </source>
</evidence>
<accession>A0A2T7P3V0</accession>